<proteinExistence type="predicted"/>
<name>A0A0B6YWK4_9EUPU</name>
<dbReference type="InterPro" id="IPR000884">
    <property type="entry name" value="TSP1_rpt"/>
</dbReference>
<dbReference type="PROSITE" id="PS50092">
    <property type="entry name" value="TSP1"/>
    <property type="match status" value="1"/>
</dbReference>
<dbReference type="PROSITE" id="PS01225">
    <property type="entry name" value="CTCK_2"/>
    <property type="match status" value="1"/>
</dbReference>
<evidence type="ECO:0000256" key="1">
    <source>
        <dbReference type="ARBA" id="ARBA00023157"/>
    </source>
</evidence>
<dbReference type="InterPro" id="IPR036383">
    <property type="entry name" value="TSP1_rpt_sf"/>
</dbReference>
<dbReference type="AlphaFoldDB" id="A0A0B6YWK4"/>
<dbReference type="SMART" id="SM00209">
    <property type="entry name" value="TSP1"/>
    <property type="match status" value="1"/>
</dbReference>
<evidence type="ECO:0000313" key="5">
    <source>
        <dbReference type="EMBL" id="CEK60714.1"/>
    </source>
</evidence>
<dbReference type="Gene3D" id="2.20.100.10">
    <property type="entry name" value="Thrombospondin type-1 (TSP1) repeat"/>
    <property type="match status" value="1"/>
</dbReference>
<feature type="region of interest" description="Disordered" evidence="3">
    <location>
        <begin position="1"/>
        <end position="24"/>
    </location>
</feature>
<comment type="caution">
    <text evidence="2">Lacks conserved residue(s) required for the propagation of feature annotation.</text>
</comment>
<dbReference type="Pfam" id="PF00090">
    <property type="entry name" value="TSP_1"/>
    <property type="match status" value="1"/>
</dbReference>
<dbReference type="SMART" id="SM00041">
    <property type="entry name" value="CT"/>
    <property type="match status" value="1"/>
</dbReference>
<reference evidence="5" key="1">
    <citation type="submission" date="2014-12" db="EMBL/GenBank/DDBJ databases">
        <title>Insight into the proteome of Arion vulgaris.</title>
        <authorList>
            <person name="Aradska J."/>
            <person name="Bulat T."/>
            <person name="Smidak R."/>
            <person name="Sarate P."/>
            <person name="Gangsoo J."/>
            <person name="Sialana F."/>
            <person name="Bilban M."/>
            <person name="Lubec G."/>
        </authorList>
    </citation>
    <scope>NUCLEOTIDE SEQUENCE</scope>
    <source>
        <tissue evidence="5">Skin</tissue>
    </source>
</reference>
<dbReference type="Gene3D" id="3.30.60.30">
    <property type="match status" value="1"/>
</dbReference>
<evidence type="ECO:0000259" key="4">
    <source>
        <dbReference type="PROSITE" id="PS01225"/>
    </source>
</evidence>
<dbReference type="EMBL" id="HACG01013849">
    <property type="protein sequence ID" value="CEK60714.1"/>
    <property type="molecule type" value="Transcribed_RNA"/>
</dbReference>
<evidence type="ECO:0000256" key="3">
    <source>
        <dbReference type="SAM" id="MobiDB-lite"/>
    </source>
</evidence>
<dbReference type="SUPFAM" id="SSF82895">
    <property type="entry name" value="TSP-1 type 1 repeat"/>
    <property type="match status" value="1"/>
</dbReference>
<sequence>VTVESVGKPCPSKEDKKETPWGPWSSCSEKCKQGTQTRQRKIFHNATGELKVESQSAPCYNTCSKGPCYNDSCKGPGEICIVDRDDVLHCRCPSCEDVPESLICGLYGSVVQTFLNECELRRKACKTKEPAFEVLERRACETKPVNCDLVRNFDVYTDDNGCSSDTINFGKCDGTCDKTVKLCCSGIQFKSINVVLNCPNGSKTEKELNIITECRCITADEIDVQKMHIT</sequence>
<protein>
    <recommendedName>
        <fullName evidence="4">CTCK domain-containing protein</fullName>
    </recommendedName>
</protein>
<accession>A0A0B6YWK4</accession>
<gene>
    <name evidence="5" type="primary">ORF40199</name>
</gene>
<evidence type="ECO:0000256" key="2">
    <source>
        <dbReference type="PROSITE-ProRule" id="PRU00039"/>
    </source>
</evidence>
<dbReference type="InterPro" id="IPR006207">
    <property type="entry name" value="Cys_knot_C"/>
</dbReference>
<keyword evidence="1" id="KW-1015">Disulfide bond</keyword>
<feature type="non-terminal residue" evidence="5">
    <location>
        <position position="1"/>
    </location>
</feature>
<feature type="domain" description="CTCK" evidence="4">
    <location>
        <begin position="140"/>
        <end position="221"/>
    </location>
</feature>
<organism evidence="5">
    <name type="scientific">Arion vulgaris</name>
    <dbReference type="NCBI Taxonomy" id="1028688"/>
    <lineage>
        <taxon>Eukaryota</taxon>
        <taxon>Metazoa</taxon>
        <taxon>Spiralia</taxon>
        <taxon>Lophotrochozoa</taxon>
        <taxon>Mollusca</taxon>
        <taxon>Gastropoda</taxon>
        <taxon>Heterobranchia</taxon>
        <taxon>Euthyneura</taxon>
        <taxon>Panpulmonata</taxon>
        <taxon>Eupulmonata</taxon>
        <taxon>Stylommatophora</taxon>
        <taxon>Helicina</taxon>
        <taxon>Arionoidea</taxon>
        <taxon>Arionidae</taxon>
        <taxon>Arion</taxon>
    </lineage>
</organism>